<feature type="signal peptide" evidence="2">
    <location>
        <begin position="1"/>
        <end position="27"/>
    </location>
</feature>
<evidence type="ECO:0000256" key="1">
    <source>
        <dbReference type="ARBA" id="ARBA00022737"/>
    </source>
</evidence>
<dbReference type="InterPro" id="IPR001119">
    <property type="entry name" value="SLH_dom"/>
</dbReference>
<keyword evidence="5" id="KW-1185">Reference proteome</keyword>
<keyword evidence="2" id="KW-0732">Signal</keyword>
<evidence type="ECO:0000313" key="5">
    <source>
        <dbReference type="Proteomes" id="UP000607645"/>
    </source>
</evidence>
<dbReference type="PROSITE" id="PS51272">
    <property type="entry name" value="SLH"/>
    <property type="match status" value="2"/>
</dbReference>
<protein>
    <submittedName>
        <fullName evidence="4">S-layer homology domain-containing protein</fullName>
    </submittedName>
</protein>
<keyword evidence="1" id="KW-0677">Repeat</keyword>
<feature type="chain" id="PRO_5035145284" evidence="2">
    <location>
        <begin position="28"/>
        <end position="960"/>
    </location>
</feature>
<dbReference type="Pfam" id="PF00395">
    <property type="entry name" value="SLH"/>
    <property type="match status" value="2"/>
</dbReference>
<evidence type="ECO:0000256" key="2">
    <source>
        <dbReference type="SAM" id="SignalP"/>
    </source>
</evidence>
<organism evidence="4 5">
    <name type="scientific">Lawsonibacter faecis</name>
    <dbReference type="NCBI Taxonomy" id="2763052"/>
    <lineage>
        <taxon>Bacteria</taxon>
        <taxon>Bacillati</taxon>
        <taxon>Bacillota</taxon>
        <taxon>Clostridia</taxon>
        <taxon>Eubacteriales</taxon>
        <taxon>Oscillospiraceae</taxon>
        <taxon>Lawsonibacter</taxon>
    </lineage>
</organism>
<feature type="domain" description="SLH" evidence="3">
    <location>
        <begin position="30"/>
        <end position="93"/>
    </location>
</feature>
<dbReference type="RefSeq" id="WP_155149167.1">
    <property type="nucleotide sequence ID" value="NZ_JACOPQ010000018.1"/>
</dbReference>
<evidence type="ECO:0000313" key="4">
    <source>
        <dbReference type="EMBL" id="MBC5738598.1"/>
    </source>
</evidence>
<feature type="domain" description="SLH" evidence="3">
    <location>
        <begin position="94"/>
        <end position="157"/>
    </location>
</feature>
<name>A0A8J6JEI0_9FIRM</name>
<comment type="caution">
    <text evidence="4">The sequence shown here is derived from an EMBL/GenBank/DDBJ whole genome shotgun (WGS) entry which is preliminary data.</text>
</comment>
<dbReference type="Proteomes" id="UP000607645">
    <property type="component" value="Unassembled WGS sequence"/>
</dbReference>
<evidence type="ECO:0000259" key="3">
    <source>
        <dbReference type="PROSITE" id="PS51272"/>
    </source>
</evidence>
<sequence>MRNLKRVLSLALASVMLLGMMVVGASAADKTYADLTDSDKITNQEAVSVLVDIGIIEGKTDGSYDPSATVDRATMAKLITMMLMGNVDQSAFQGTVTDLKDIDSSWAEGYIKYCYANGIIEGDGKGNFFPTEPVTVVQAAKMLLVAIGYNAENRGYSNDANWSTNIMRDAQTTLFYGSTYTTTIRSLTKGLSVKATDALTRDNAAQMIFNALFVQNYDPEYQYDGGVRYISKYTALPSLAATTYNGLNRNVGVLTAVNDDGYATVTGGDIVPTKKINGDVTLMGKAVAYYKDASGLVSSAVVEDKDNTAVTVPGDLVNNSAKSKDVTKWLTNNGLELSATNAYIVTNYVATNTRAITAADLAGIGNYAVAYVIDSNGDGVVDALVKTTKTVSEVTGAVKTKTDSDGKVTVSIPGVTAGYVSAVGYEDLSKGDLVMHITYAGTTYITECESVTGKITGYKGTSAIYIDGTSYTRSDGAYGGQTVTQMKDLDTSAKKDVTLFLDENGNALYAKLVDATSTYNVAVVLGYDTVGSSVEDSITATARLLFADGTVDVVNVSGGNGTSIAPGSTLTSSAQTAGTNYYLVAYTIDSDGNYELTKLTTSDVDFGGKDIKYTTISNASIAPGKAVFTDGFIGNSSTAFLVANYSSSNNKFSTAATTTGIANAPKYTGTADGVVITVDGTAALVFVTDGTLQDASATSNYIYIPSSVTPSYSSADKLYTYSKGYVNGEEQDIISKIALTTGAVMKVSLNDDDVVISESAHGGVAYKGVSFGNDVLTVDTATTPLVGKAYYTLADDAKVFEIDSDGKITEIAASGITADKTDGVIVLGASDMSSTMKAQYVYITKADSSATTATVSVNNNPVASANTADTAASCGTPTKNTTVTVSVTGVADGATVSVTLDREYSTSFVANATLSSDGAGAYTFTCSNPASGSVVDMVCVTVTAEDGTVATYYGSMTINA</sequence>
<dbReference type="EMBL" id="JACOPQ010000018">
    <property type="protein sequence ID" value="MBC5738598.1"/>
    <property type="molecule type" value="Genomic_DNA"/>
</dbReference>
<gene>
    <name evidence="4" type="ORF">H8S62_16425</name>
</gene>
<accession>A0A8J6JEI0</accession>
<proteinExistence type="predicted"/>
<dbReference type="AlphaFoldDB" id="A0A8J6JEI0"/>
<reference evidence="4" key="1">
    <citation type="submission" date="2020-08" db="EMBL/GenBank/DDBJ databases">
        <title>Genome public.</title>
        <authorList>
            <person name="Liu C."/>
            <person name="Sun Q."/>
        </authorList>
    </citation>
    <scope>NUCLEOTIDE SEQUENCE</scope>
    <source>
        <strain evidence="4">NSJ-52</strain>
    </source>
</reference>